<keyword evidence="6" id="KW-1185">Reference proteome</keyword>
<dbReference type="InterPro" id="IPR036770">
    <property type="entry name" value="Ankyrin_rpt-contain_sf"/>
</dbReference>
<reference evidence="5 6" key="1">
    <citation type="journal article" date="2018" name="IMA Fungus">
        <title>IMA Genome-F 9: Draft genome sequence of Annulohypoxylon stygium, Aspergillus mulundensis, Berkeleyomyces basicola (syn. Thielaviopsis basicola), Ceratocystis smalleyi, two Cercospora beticola strains, Coleophoma cylindrospora, Fusarium fracticaudum, Phialophora cf. hyalina, and Morchella septimelata.</title>
        <authorList>
            <person name="Wingfield B.D."/>
            <person name="Bills G.F."/>
            <person name="Dong Y."/>
            <person name="Huang W."/>
            <person name="Nel W.J."/>
            <person name="Swalarsk-Parry B.S."/>
            <person name="Vaghefi N."/>
            <person name="Wilken P.M."/>
            <person name="An Z."/>
            <person name="de Beer Z.W."/>
            <person name="De Vos L."/>
            <person name="Chen L."/>
            <person name="Duong T.A."/>
            <person name="Gao Y."/>
            <person name="Hammerbacher A."/>
            <person name="Kikkert J.R."/>
            <person name="Li Y."/>
            <person name="Li H."/>
            <person name="Li K."/>
            <person name="Li Q."/>
            <person name="Liu X."/>
            <person name="Ma X."/>
            <person name="Naidoo K."/>
            <person name="Pethybridge S.J."/>
            <person name="Sun J."/>
            <person name="Steenkamp E.T."/>
            <person name="van der Nest M.A."/>
            <person name="van Wyk S."/>
            <person name="Wingfield M.J."/>
            <person name="Xiong C."/>
            <person name="Yue Q."/>
            <person name="Zhang X."/>
        </authorList>
    </citation>
    <scope>NUCLEOTIDE SEQUENCE [LARGE SCALE GENOMIC DNA]</scope>
    <source>
        <strain evidence="5 6">BP 5553</strain>
    </source>
</reference>
<evidence type="ECO:0000256" key="3">
    <source>
        <dbReference type="PROSITE-ProRule" id="PRU00023"/>
    </source>
</evidence>
<evidence type="ECO:0000256" key="4">
    <source>
        <dbReference type="SAM" id="MobiDB-lite"/>
    </source>
</evidence>
<dbReference type="PANTHER" id="PTHR24171:SF10">
    <property type="entry name" value="ANKYRIN REPEAT DOMAIN-CONTAINING PROTEIN 29-LIKE"/>
    <property type="match status" value="1"/>
</dbReference>
<dbReference type="GeneID" id="43594540"/>
<proteinExistence type="predicted"/>
<dbReference type="EMBL" id="NPIC01000001">
    <property type="protein sequence ID" value="RDL41712.1"/>
    <property type="molecule type" value="Genomic_DNA"/>
</dbReference>
<dbReference type="SMART" id="SM00248">
    <property type="entry name" value="ANK"/>
    <property type="match status" value="3"/>
</dbReference>
<protein>
    <submittedName>
        <fullName evidence="5">Uncharacterized protein</fullName>
    </submittedName>
</protein>
<sequence>MPLETRADIKARNLRAEDDWTVVTDQVERKRRQNRIAQRKLQHHTKVSTTHMINANAILAKIGERNKQRQQQEQEQEQERYARQRGASSEHSSPCSPEKYSPTAMGPSFAHVMPYNDISTADIMNTDALHQPTSWNESSIWMPRLADAAIQGNLNTVDNSVVGPHTSGTNSIEVSLMGQGSVPDTPIEDPGSLPRDLQSGPGSHQNEARDQGNTALHEAVLTDQLSIVRLLLQRGANPDAMGEQQQTPLHAAAERGFTHSVHTLVNSGAKVNLHDGKGLTALHLAARNGHGDVVALLLDAGANIDYQIVR</sequence>
<dbReference type="PANTHER" id="PTHR24171">
    <property type="entry name" value="ANKYRIN REPEAT DOMAIN-CONTAINING PROTEIN 39-RELATED"/>
    <property type="match status" value="1"/>
</dbReference>
<dbReference type="Pfam" id="PF12796">
    <property type="entry name" value="Ank_2"/>
    <property type="match status" value="1"/>
</dbReference>
<dbReference type="PROSITE" id="PS50297">
    <property type="entry name" value="ANK_REP_REGION"/>
    <property type="match status" value="3"/>
</dbReference>
<comment type="caution">
    <text evidence="5">The sequence shown here is derived from an EMBL/GenBank/DDBJ whole genome shotgun (WGS) entry which is preliminary data.</text>
</comment>
<feature type="repeat" description="ANK" evidence="3">
    <location>
        <begin position="211"/>
        <end position="243"/>
    </location>
</feature>
<evidence type="ECO:0000313" key="5">
    <source>
        <dbReference type="EMBL" id="RDL41712.1"/>
    </source>
</evidence>
<dbReference type="Proteomes" id="UP000254866">
    <property type="component" value="Unassembled WGS sequence"/>
</dbReference>
<keyword evidence="2 3" id="KW-0040">ANK repeat</keyword>
<dbReference type="PROSITE" id="PS50088">
    <property type="entry name" value="ANK_REPEAT"/>
    <property type="match status" value="3"/>
</dbReference>
<accession>A0A370U1Q1</accession>
<evidence type="ECO:0000256" key="2">
    <source>
        <dbReference type="ARBA" id="ARBA00023043"/>
    </source>
</evidence>
<feature type="repeat" description="ANK" evidence="3">
    <location>
        <begin position="277"/>
        <end position="305"/>
    </location>
</feature>
<feature type="compositionally biased region" description="Basic and acidic residues" evidence="4">
    <location>
        <begin position="65"/>
        <end position="82"/>
    </location>
</feature>
<dbReference type="AlphaFoldDB" id="A0A370U1Q1"/>
<feature type="compositionally biased region" description="Polar residues" evidence="4">
    <location>
        <begin position="86"/>
        <end position="95"/>
    </location>
</feature>
<keyword evidence="1" id="KW-0677">Repeat</keyword>
<feature type="region of interest" description="Disordered" evidence="4">
    <location>
        <begin position="160"/>
        <end position="211"/>
    </location>
</feature>
<dbReference type="RefSeq" id="XP_031874368.1">
    <property type="nucleotide sequence ID" value="XM_032010314.1"/>
</dbReference>
<dbReference type="Pfam" id="PF00023">
    <property type="entry name" value="Ank"/>
    <property type="match status" value="1"/>
</dbReference>
<evidence type="ECO:0000313" key="6">
    <source>
        <dbReference type="Proteomes" id="UP000254866"/>
    </source>
</evidence>
<dbReference type="SUPFAM" id="SSF48403">
    <property type="entry name" value="Ankyrin repeat"/>
    <property type="match status" value="1"/>
</dbReference>
<organism evidence="5 6">
    <name type="scientific">Venustampulla echinocandica</name>
    <dbReference type="NCBI Taxonomy" id="2656787"/>
    <lineage>
        <taxon>Eukaryota</taxon>
        <taxon>Fungi</taxon>
        <taxon>Dikarya</taxon>
        <taxon>Ascomycota</taxon>
        <taxon>Pezizomycotina</taxon>
        <taxon>Leotiomycetes</taxon>
        <taxon>Helotiales</taxon>
        <taxon>Pleuroascaceae</taxon>
        <taxon>Venustampulla</taxon>
    </lineage>
</organism>
<dbReference type="InterPro" id="IPR002110">
    <property type="entry name" value="Ankyrin_rpt"/>
</dbReference>
<dbReference type="Gene3D" id="1.25.40.20">
    <property type="entry name" value="Ankyrin repeat-containing domain"/>
    <property type="match status" value="1"/>
</dbReference>
<feature type="repeat" description="ANK" evidence="3">
    <location>
        <begin position="244"/>
        <end position="276"/>
    </location>
</feature>
<dbReference type="OrthoDB" id="20872at2759"/>
<evidence type="ECO:0000256" key="1">
    <source>
        <dbReference type="ARBA" id="ARBA00022737"/>
    </source>
</evidence>
<feature type="region of interest" description="Disordered" evidence="4">
    <location>
        <begin position="65"/>
        <end position="103"/>
    </location>
</feature>
<dbReference type="STRING" id="2656787.A0A370U1Q1"/>
<gene>
    <name evidence="5" type="ORF">BP5553_01691</name>
</gene>
<name>A0A370U1Q1_9HELO</name>